<dbReference type="EMBL" id="LR746278">
    <property type="protein sequence ID" value="CAA7408646.1"/>
    <property type="molecule type" value="Genomic_DNA"/>
</dbReference>
<evidence type="ECO:0000313" key="2">
    <source>
        <dbReference type="EMBL" id="CAA7408646.1"/>
    </source>
</evidence>
<organism evidence="1">
    <name type="scientific">Spirodela intermedia</name>
    <name type="common">Intermediate duckweed</name>
    <dbReference type="NCBI Taxonomy" id="51605"/>
    <lineage>
        <taxon>Eukaryota</taxon>
        <taxon>Viridiplantae</taxon>
        <taxon>Streptophyta</taxon>
        <taxon>Embryophyta</taxon>
        <taxon>Tracheophyta</taxon>
        <taxon>Spermatophyta</taxon>
        <taxon>Magnoliopsida</taxon>
        <taxon>Liliopsida</taxon>
        <taxon>Araceae</taxon>
        <taxon>Lemnoideae</taxon>
        <taxon>Spirodela</taxon>
    </lineage>
</organism>
<dbReference type="Proteomes" id="UP000663760">
    <property type="component" value="Chromosome 15"/>
</dbReference>
<name>A0A7I8JN07_SPIIN</name>
<gene>
    <name evidence="1" type="ORF">SI7747_15017952</name>
    <name evidence="2" type="ORF">SI8410_15019324</name>
</gene>
<accession>A0A7I8JN07</accession>
<evidence type="ECO:0000313" key="1">
    <source>
        <dbReference type="EMBL" id="CAA2632327.1"/>
    </source>
</evidence>
<protein>
    <submittedName>
        <fullName evidence="1">Uncharacterized protein</fullName>
    </submittedName>
</protein>
<dbReference type="AlphaFoldDB" id="A0A7I8JN07"/>
<evidence type="ECO:0000313" key="3">
    <source>
        <dbReference type="Proteomes" id="UP000663760"/>
    </source>
</evidence>
<dbReference type="EMBL" id="LR743602">
    <property type="protein sequence ID" value="CAA2632327.1"/>
    <property type="molecule type" value="Genomic_DNA"/>
</dbReference>
<dbReference type="OrthoDB" id="783770at2759"/>
<keyword evidence="3" id="KW-1185">Reference proteome</keyword>
<reference evidence="1" key="1">
    <citation type="submission" date="2019-12" db="EMBL/GenBank/DDBJ databases">
        <authorList>
            <person name="Scholz U."/>
            <person name="Mascher M."/>
            <person name="Fiebig A."/>
        </authorList>
    </citation>
    <scope>NUCLEOTIDE SEQUENCE</scope>
</reference>
<proteinExistence type="predicted"/>
<sequence>MVCPLGTVMGSSPTSRVFLLTTRAEVSMKKVRSRSAKDLASSTETARRWRRSDLFPTSMTTMLDSVWSLSSLSHLSTFSKVTGETDLSCPAVSQICALMIFPSTLTLRVANSTPMVDFVSRLNSFLVNRDNRFDFPTPESPISTTLNR</sequence>